<protein>
    <submittedName>
        <fullName evidence="4">Cytidine deaminase-like protein</fullName>
    </submittedName>
</protein>
<dbReference type="InParanoid" id="A0A1D2VRJ4"/>
<dbReference type="OrthoDB" id="408702at2759"/>
<dbReference type="PANTHER" id="PTHR11079">
    <property type="entry name" value="CYTOSINE DEAMINASE FAMILY MEMBER"/>
    <property type="match status" value="1"/>
</dbReference>
<name>A0A1D2VRJ4_9ASCO</name>
<dbReference type="STRING" id="1344418.A0A1D2VRJ4"/>
<dbReference type="PANTHER" id="PTHR11079:SF190">
    <property type="entry name" value="CYTOSINE DEAMINASE"/>
    <property type="match status" value="1"/>
</dbReference>
<keyword evidence="1" id="KW-0479">Metal-binding</keyword>
<proteinExistence type="predicted"/>
<dbReference type="PROSITE" id="PS00903">
    <property type="entry name" value="CYT_DCMP_DEAMINASES_1"/>
    <property type="match status" value="1"/>
</dbReference>
<dbReference type="GeneID" id="30966101"/>
<evidence type="ECO:0000256" key="2">
    <source>
        <dbReference type="ARBA" id="ARBA00022833"/>
    </source>
</evidence>
<dbReference type="GO" id="GO:0052717">
    <property type="term" value="F:tRNA-specific adenosine-34 deaminase activity"/>
    <property type="evidence" value="ECO:0007669"/>
    <property type="project" value="UniProtKB-EC"/>
</dbReference>
<keyword evidence="2" id="KW-0862">Zinc</keyword>
<dbReference type="AlphaFoldDB" id="A0A1D2VRJ4"/>
<evidence type="ECO:0000313" key="5">
    <source>
        <dbReference type="Proteomes" id="UP000095038"/>
    </source>
</evidence>
<dbReference type="Pfam" id="PF00383">
    <property type="entry name" value="dCMP_cyt_deam_1"/>
    <property type="match status" value="1"/>
</dbReference>
<dbReference type="FunCoup" id="A0A1D2VRJ4">
    <property type="interactions" value="146"/>
</dbReference>
<dbReference type="SUPFAM" id="SSF53927">
    <property type="entry name" value="Cytidine deaminase-like"/>
    <property type="match status" value="1"/>
</dbReference>
<keyword evidence="5" id="KW-1185">Reference proteome</keyword>
<dbReference type="InterPro" id="IPR016192">
    <property type="entry name" value="APOBEC/CMP_deaminase_Zn-bd"/>
</dbReference>
<sequence>MRVQNGSPILHGEMSALENAGRLPASVYKKCTMYTTLSPCQMCSGTIVFYGIKRVVIGENENFIGAESFVKAHNVELINLNDEKCKKIMKSFIDKKPEIWNEDIAE</sequence>
<dbReference type="Gene3D" id="3.40.140.10">
    <property type="entry name" value="Cytidine Deaminase, domain 2"/>
    <property type="match status" value="1"/>
</dbReference>
<dbReference type="RefSeq" id="XP_020050505.1">
    <property type="nucleotide sequence ID" value="XM_020192465.1"/>
</dbReference>
<evidence type="ECO:0000256" key="1">
    <source>
        <dbReference type="ARBA" id="ARBA00022723"/>
    </source>
</evidence>
<reference evidence="5" key="1">
    <citation type="submission" date="2016-05" db="EMBL/GenBank/DDBJ databases">
        <title>Comparative genomics of biotechnologically important yeasts.</title>
        <authorList>
            <consortium name="DOE Joint Genome Institute"/>
            <person name="Riley R."/>
            <person name="Haridas S."/>
            <person name="Wolfe K.H."/>
            <person name="Lopes M.R."/>
            <person name="Hittinger C.T."/>
            <person name="Goker M."/>
            <person name="Salamov A."/>
            <person name="Wisecaver J."/>
            <person name="Long T.M."/>
            <person name="Aerts A.L."/>
            <person name="Barry K."/>
            <person name="Choi C."/>
            <person name="Clum A."/>
            <person name="Coughlan A.Y."/>
            <person name="Deshpande S."/>
            <person name="Douglass A.P."/>
            <person name="Hanson S.J."/>
            <person name="Klenk H.-P."/>
            <person name="Labutti K."/>
            <person name="Lapidus A."/>
            <person name="Lindquist E."/>
            <person name="Lipzen A."/>
            <person name="Meier-Kolthoff J.P."/>
            <person name="Ohm R.A."/>
            <person name="Otillar R.P."/>
            <person name="Pangilinan J."/>
            <person name="Peng Y."/>
            <person name="Rokas A."/>
            <person name="Rosa C.A."/>
            <person name="Scheuner C."/>
            <person name="Sibirny A.A."/>
            <person name="Slot J.C."/>
            <person name="Stielow J.B."/>
            <person name="Sun H."/>
            <person name="Kurtzman C.P."/>
            <person name="Blackwell M."/>
            <person name="Grigoriev I.V."/>
            <person name="Jeffries T.W."/>
        </authorList>
    </citation>
    <scope>NUCLEOTIDE SEQUENCE [LARGE SCALE GENOMIC DNA]</scope>
    <source>
        <strain evidence="5">DSM 1968</strain>
    </source>
</reference>
<dbReference type="Proteomes" id="UP000095038">
    <property type="component" value="Unassembled WGS sequence"/>
</dbReference>
<evidence type="ECO:0000259" key="3">
    <source>
        <dbReference type="PROSITE" id="PS51747"/>
    </source>
</evidence>
<organism evidence="4 5">
    <name type="scientific">Ascoidea rubescens DSM 1968</name>
    <dbReference type="NCBI Taxonomy" id="1344418"/>
    <lineage>
        <taxon>Eukaryota</taxon>
        <taxon>Fungi</taxon>
        <taxon>Dikarya</taxon>
        <taxon>Ascomycota</taxon>
        <taxon>Saccharomycotina</taxon>
        <taxon>Saccharomycetes</taxon>
        <taxon>Ascoideaceae</taxon>
        <taxon>Ascoidea</taxon>
    </lineage>
</organism>
<accession>A0A1D2VRJ4</accession>
<dbReference type="InterPro" id="IPR016193">
    <property type="entry name" value="Cytidine_deaminase-like"/>
</dbReference>
<evidence type="ECO:0000313" key="4">
    <source>
        <dbReference type="EMBL" id="ODV64198.1"/>
    </source>
</evidence>
<dbReference type="GO" id="GO:0002100">
    <property type="term" value="P:tRNA wobble adenosine to inosine editing"/>
    <property type="evidence" value="ECO:0007669"/>
    <property type="project" value="InterPro"/>
</dbReference>
<dbReference type="CDD" id="cd01285">
    <property type="entry name" value="nucleoside_deaminase"/>
    <property type="match status" value="1"/>
</dbReference>
<dbReference type="GO" id="GO:0008835">
    <property type="term" value="F:diaminohydroxyphosphoribosylaminopyrimidine deaminase activity"/>
    <property type="evidence" value="ECO:0007669"/>
    <property type="project" value="TreeGrafter"/>
</dbReference>
<dbReference type="EMBL" id="KV454475">
    <property type="protein sequence ID" value="ODV64198.1"/>
    <property type="molecule type" value="Genomic_DNA"/>
</dbReference>
<feature type="domain" description="CMP/dCMP-type deaminase" evidence="3">
    <location>
        <begin position="1"/>
        <end position="77"/>
    </location>
</feature>
<gene>
    <name evidence="4" type="ORF">ASCRUDRAFT_73875</name>
</gene>
<dbReference type="InterPro" id="IPR002125">
    <property type="entry name" value="CMP_dCMP_dom"/>
</dbReference>
<dbReference type="PROSITE" id="PS51747">
    <property type="entry name" value="CYT_DCMP_DEAMINASES_2"/>
    <property type="match status" value="1"/>
</dbReference>
<dbReference type="GO" id="GO:0008270">
    <property type="term" value="F:zinc ion binding"/>
    <property type="evidence" value="ECO:0007669"/>
    <property type="project" value="InterPro"/>
</dbReference>